<feature type="transmembrane region" description="Helical" evidence="1">
    <location>
        <begin position="118"/>
        <end position="135"/>
    </location>
</feature>
<feature type="transmembrane region" description="Helical" evidence="1">
    <location>
        <begin position="38"/>
        <end position="58"/>
    </location>
</feature>
<evidence type="ECO:0000256" key="1">
    <source>
        <dbReference type="SAM" id="Phobius"/>
    </source>
</evidence>
<dbReference type="RefSeq" id="WP_238726815.1">
    <property type="nucleotide sequence ID" value="NZ_JAHQCX010000006.1"/>
</dbReference>
<protein>
    <submittedName>
        <fullName evidence="2">MptD family putative ECF transporter S component</fullName>
    </submittedName>
</protein>
<accession>A0ABS6K7V5</accession>
<feature type="transmembrane region" description="Helical" evidence="1">
    <location>
        <begin position="12"/>
        <end position="32"/>
    </location>
</feature>
<organism evidence="2 3">
    <name type="scientific">Diplocloster modestus</name>
    <dbReference type="NCBI Taxonomy" id="2850322"/>
    <lineage>
        <taxon>Bacteria</taxon>
        <taxon>Bacillati</taxon>
        <taxon>Bacillota</taxon>
        <taxon>Clostridia</taxon>
        <taxon>Lachnospirales</taxon>
        <taxon>Lachnospiraceae</taxon>
        <taxon>Diplocloster</taxon>
    </lineage>
</organism>
<evidence type="ECO:0000313" key="2">
    <source>
        <dbReference type="EMBL" id="MBU9726593.1"/>
    </source>
</evidence>
<dbReference type="Proteomes" id="UP001314681">
    <property type="component" value="Unassembled WGS sequence"/>
</dbReference>
<keyword evidence="3" id="KW-1185">Reference proteome</keyword>
<gene>
    <name evidence="2" type="ORF">KTH90_11260</name>
</gene>
<dbReference type="NCBIfam" id="TIGR02185">
    <property type="entry name" value="Trep_Strep"/>
    <property type="match status" value="1"/>
</dbReference>
<sequence length="202" mass="22171">MKTKFLNLKEFVLTVVLSCLMIGIGYVIMLPFAANMQLLYFLEPGLIGLVNGIIYVLIIRKCAKIGTQFIIAALYGTYMLIMGSATAALYFYILAVINELIMLGSGYQSKIRPAVPHVLMWCLNAMGSTFNLFLFRQSYVQIYMDAGMDEAAARAAVDQTAQFWCAPQNILISLVVTAVLCVGGYLLGVKMLGKHFKPAGVA</sequence>
<name>A0ABS6K7V5_9FIRM</name>
<feature type="transmembrane region" description="Helical" evidence="1">
    <location>
        <begin position="170"/>
        <end position="188"/>
    </location>
</feature>
<keyword evidence="1" id="KW-0812">Transmembrane</keyword>
<comment type="caution">
    <text evidence="2">The sequence shown here is derived from an EMBL/GenBank/DDBJ whole genome shotgun (WGS) entry which is preliminary data.</text>
</comment>
<proteinExistence type="predicted"/>
<keyword evidence="1" id="KW-0472">Membrane</keyword>
<dbReference type="Pfam" id="PF09605">
    <property type="entry name" value="Trep_Strep"/>
    <property type="match status" value="1"/>
</dbReference>
<dbReference type="InterPro" id="IPR011733">
    <property type="entry name" value="CHP02185_IM"/>
</dbReference>
<dbReference type="EMBL" id="JAHQCX010000006">
    <property type="protein sequence ID" value="MBU9726593.1"/>
    <property type="molecule type" value="Genomic_DNA"/>
</dbReference>
<evidence type="ECO:0000313" key="3">
    <source>
        <dbReference type="Proteomes" id="UP001314681"/>
    </source>
</evidence>
<reference evidence="2 3" key="1">
    <citation type="submission" date="2021-06" db="EMBL/GenBank/DDBJ databases">
        <title>Description of novel taxa of the family Lachnospiraceae.</title>
        <authorList>
            <person name="Chaplin A.V."/>
            <person name="Sokolova S.R."/>
            <person name="Pikina A.P."/>
            <person name="Korzhanova M."/>
            <person name="Belova V."/>
            <person name="Korostin D."/>
            <person name="Efimov B.A."/>
        </authorList>
    </citation>
    <scope>NUCLEOTIDE SEQUENCE [LARGE SCALE GENOMIC DNA]</scope>
    <source>
        <strain evidence="2 3">ASD4241</strain>
    </source>
</reference>
<keyword evidence="1" id="KW-1133">Transmembrane helix</keyword>